<accession>A0ABV8LHA1</accession>
<dbReference type="EMBL" id="JBHSAY010000005">
    <property type="protein sequence ID" value="MFC4130306.1"/>
    <property type="molecule type" value="Genomic_DNA"/>
</dbReference>
<comment type="caution">
    <text evidence="1">The sequence shown here is derived from an EMBL/GenBank/DDBJ whole genome shotgun (WGS) entry which is preliminary data.</text>
</comment>
<dbReference type="RefSeq" id="WP_253758129.1">
    <property type="nucleotide sequence ID" value="NZ_JAMZDZ010000001.1"/>
</dbReference>
<dbReference type="Pfam" id="PF13384">
    <property type="entry name" value="HTH_23"/>
    <property type="match status" value="1"/>
</dbReference>
<gene>
    <name evidence="1" type="ORF">ACFOZ4_06790</name>
</gene>
<protein>
    <submittedName>
        <fullName evidence="1">Helix-turn-helix domain-containing protein</fullName>
    </submittedName>
</protein>
<evidence type="ECO:0000313" key="2">
    <source>
        <dbReference type="Proteomes" id="UP001595816"/>
    </source>
</evidence>
<dbReference type="InterPro" id="IPR009057">
    <property type="entry name" value="Homeodomain-like_sf"/>
</dbReference>
<dbReference type="SUPFAM" id="SSF46689">
    <property type="entry name" value="Homeodomain-like"/>
    <property type="match status" value="1"/>
</dbReference>
<proteinExistence type="predicted"/>
<name>A0ABV8LHA1_9ACTN</name>
<keyword evidence="2" id="KW-1185">Reference proteome</keyword>
<reference evidence="2" key="1">
    <citation type="journal article" date="2019" name="Int. J. Syst. Evol. Microbiol.">
        <title>The Global Catalogue of Microorganisms (GCM) 10K type strain sequencing project: providing services to taxonomists for standard genome sequencing and annotation.</title>
        <authorList>
            <consortium name="The Broad Institute Genomics Platform"/>
            <consortium name="The Broad Institute Genome Sequencing Center for Infectious Disease"/>
            <person name="Wu L."/>
            <person name="Ma J."/>
        </authorList>
    </citation>
    <scope>NUCLEOTIDE SEQUENCE [LARGE SCALE GENOMIC DNA]</scope>
    <source>
        <strain evidence="2">CGMCC 4.7289</strain>
    </source>
</reference>
<organism evidence="1 2">
    <name type="scientific">Hamadaea flava</name>
    <dbReference type="NCBI Taxonomy" id="1742688"/>
    <lineage>
        <taxon>Bacteria</taxon>
        <taxon>Bacillati</taxon>
        <taxon>Actinomycetota</taxon>
        <taxon>Actinomycetes</taxon>
        <taxon>Micromonosporales</taxon>
        <taxon>Micromonosporaceae</taxon>
        <taxon>Hamadaea</taxon>
    </lineage>
</organism>
<evidence type="ECO:0000313" key="1">
    <source>
        <dbReference type="EMBL" id="MFC4130306.1"/>
    </source>
</evidence>
<sequence>MDMGEVARRLRADDQLSIAQIRELLGVSRAQIDDWLRGVPVPEWTKRPNAKDELRARAVDLRRSGRTVPVIAEELGVARSTAWQWTKHIPLTGDPVDAERRRANARRMTDARWTRHRAERAAQRHRLAAESAARIGPLDDRDLLLLGSVVYWCAGAKATPARPNERVELVTADARLGFLFLRFLDAVGVARTDLSLRVLLQDAVDPVAAVVWWAEHLGARVEDFRAPDPKRLFLAAERPDHPQEHHGRLRIRVCHSRDLYRTIESVLDALAGPADVPDGEAR</sequence>
<dbReference type="Proteomes" id="UP001595816">
    <property type="component" value="Unassembled WGS sequence"/>
</dbReference>
<dbReference type="Gene3D" id="1.10.10.60">
    <property type="entry name" value="Homeodomain-like"/>
    <property type="match status" value="1"/>
</dbReference>